<gene>
    <name evidence="1" type="ORF">BT62DRAFT_910128</name>
</gene>
<dbReference type="AlphaFoldDB" id="A0A9P8AN83"/>
<dbReference type="EMBL" id="MU250569">
    <property type="protein sequence ID" value="KAG7440632.1"/>
    <property type="molecule type" value="Genomic_DNA"/>
</dbReference>
<keyword evidence="2" id="KW-1185">Reference proteome</keyword>
<name>A0A9P8AN83_9AGAR</name>
<dbReference type="Proteomes" id="UP000812287">
    <property type="component" value="Unassembled WGS sequence"/>
</dbReference>
<dbReference type="RefSeq" id="XP_043034132.1">
    <property type="nucleotide sequence ID" value="XM_043183782.1"/>
</dbReference>
<sequence length="61" mass="7092">RHFIVQATICGSKKTRDDVTSQKITLQLLHLITFCLLANISDSYDDLLFAIILLCYFYECY</sequence>
<accession>A0A9P8AN83</accession>
<feature type="non-terminal residue" evidence="1">
    <location>
        <position position="1"/>
    </location>
</feature>
<reference evidence="1" key="1">
    <citation type="submission" date="2020-11" db="EMBL/GenBank/DDBJ databases">
        <title>Adaptations for nitrogen fixation in a non-lichenized fungal sporocarp promotes dispersal by wood-feeding termites.</title>
        <authorList>
            <consortium name="DOE Joint Genome Institute"/>
            <person name="Koch R.A."/>
            <person name="Yoon G."/>
            <person name="Arayal U."/>
            <person name="Lail K."/>
            <person name="Amirebrahimi M."/>
            <person name="Labutti K."/>
            <person name="Lipzen A."/>
            <person name="Riley R."/>
            <person name="Barry K."/>
            <person name="Henrissat B."/>
            <person name="Grigoriev I.V."/>
            <person name="Herr J.R."/>
            <person name="Aime M.C."/>
        </authorList>
    </citation>
    <scope>NUCLEOTIDE SEQUENCE</scope>
    <source>
        <strain evidence="1">MCA 3950</strain>
    </source>
</reference>
<comment type="caution">
    <text evidence="1">The sequence shown here is derived from an EMBL/GenBank/DDBJ whole genome shotgun (WGS) entry which is preliminary data.</text>
</comment>
<proteinExistence type="predicted"/>
<dbReference type="OrthoDB" id="5598396at2759"/>
<protein>
    <submittedName>
        <fullName evidence="1">Uncharacterized protein</fullName>
    </submittedName>
</protein>
<dbReference type="GeneID" id="66106079"/>
<organism evidence="1 2">
    <name type="scientific">Guyanagaster necrorhizus</name>
    <dbReference type="NCBI Taxonomy" id="856835"/>
    <lineage>
        <taxon>Eukaryota</taxon>
        <taxon>Fungi</taxon>
        <taxon>Dikarya</taxon>
        <taxon>Basidiomycota</taxon>
        <taxon>Agaricomycotina</taxon>
        <taxon>Agaricomycetes</taxon>
        <taxon>Agaricomycetidae</taxon>
        <taxon>Agaricales</taxon>
        <taxon>Marasmiineae</taxon>
        <taxon>Physalacriaceae</taxon>
        <taxon>Guyanagaster</taxon>
    </lineage>
</organism>
<evidence type="ECO:0000313" key="2">
    <source>
        <dbReference type="Proteomes" id="UP000812287"/>
    </source>
</evidence>
<evidence type="ECO:0000313" key="1">
    <source>
        <dbReference type="EMBL" id="KAG7440632.1"/>
    </source>
</evidence>